<evidence type="ECO:0000313" key="3">
    <source>
        <dbReference type="Proteomes" id="UP000373449"/>
    </source>
</evidence>
<accession>A0A484ZK95</accession>
<keyword evidence="2" id="KW-0547">Nucleotide-binding</keyword>
<dbReference type="AlphaFoldDB" id="A0A484ZK95"/>
<dbReference type="GO" id="GO:0004386">
    <property type="term" value="F:helicase activity"/>
    <property type="evidence" value="ECO:0007669"/>
    <property type="project" value="UniProtKB-KW"/>
</dbReference>
<organism evidence="2 3">
    <name type="scientific">Budvicia aquatica</name>
    <dbReference type="NCBI Taxonomy" id="82979"/>
    <lineage>
        <taxon>Bacteria</taxon>
        <taxon>Pseudomonadati</taxon>
        <taxon>Pseudomonadota</taxon>
        <taxon>Gammaproteobacteria</taxon>
        <taxon>Enterobacterales</taxon>
        <taxon>Budviciaceae</taxon>
        <taxon>Budvicia</taxon>
    </lineage>
</organism>
<dbReference type="Pfam" id="PF06048">
    <property type="entry name" value="DUF927"/>
    <property type="match status" value="1"/>
</dbReference>
<dbReference type="InterPro" id="IPR009270">
    <property type="entry name" value="DUF927"/>
</dbReference>
<keyword evidence="2" id="KW-0067">ATP-binding</keyword>
<keyword evidence="2" id="KW-0378">Hydrolase</keyword>
<feature type="domain" description="DUF927" evidence="1">
    <location>
        <begin position="8"/>
        <end position="68"/>
    </location>
</feature>
<keyword evidence="2" id="KW-0347">Helicase</keyword>
<dbReference type="Proteomes" id="UP000373449">
    <property type="component" value="Unassembled WGS sequence"/>
</dbReference>
<protein>
    <submittedName>
        <fullName evidence="2">Superfamily II helicase and inactivated derivatives</fullName>
    </submittedName>
</protein>
<name>A0A484ZK95_9GAMM</name>
<dbReference type="EMBL" id="CAADJA010000002">
    <property type="protein sequence ID" value="VFS48206.1"/>
    <property type="molecule type" value="Genomic_DNA"/>
</dbReference>
<dbReference type="RefSeq" id="WP_166793003.1">
    <property type="nucleotide sequence ID" value="NZ_CAADJA010000002.1"/>
</dbReference>
<proteinExistence type="predicted"/>
<sequence length="72" mass="8122">MVIHQPVKTTLVEAACSVWEEKTINVAGGLRLMVWKEPLMMFNDTLLALDEISECAPQEVGNIIYSLGKWCR</sequence>
<evidence type="ECO:0000259" key="1">
    <source>
        <dbReference type="Pfam" id="PF06048"/>
    </source>
</evidence>
<reference evidence="2 3" key="1">
    <citation type="submission" date="2019-03" db="EMBL/GenBank/DDBJ databases">
        <authorList>
            <consortium name="Pathogen Informatics"/>
        </authorList>
    </citation>
    <scope>NUCLEOTIDE SEQUENCE [LARGE SCALE GENOMIC DNA]</scope>
    <source>
        <strain evidence="2 3">NCTC12282</strain>
    </source>
</reference>
<evidence type="ECO:0000313" key="2">
    <source>
        <dbReference type="EMBL" id="VFS48206.1"/>
    </source>
</evidence>
<gene>
    <name evidence="2" type="ORF">NCTC12282_03079</name>
</gene>